<proteinExistence type="inferred from homology"/>
<keyword evidence="3 8" id="KW-0641">Proline biosynthesis</keyword>
<evidence type="ECO:0000256" key="6">
    <source>
        <dbReference type="ARBA" id="ARBA00022777"/>
    </source>
</evidence>
<dbReference type="InterPro" id="IPR005715">
    <property type="entry name" value="Glu_5kinase/COase_Synthase"/>
</dbReference>
<dbReference type="EC" id="2.7.2.11" evidence="8"/>
<evidence type="ECO:0000313" key="11">
    <source>
        <dbReference type="Proteomes" id="UP001165422"/>
    </source>
</evidence>
<comment type="function">
    <text evidence="8">Catalyzes the transfer of a phosphate group to glutamate to form L-glutamate 5-phosphate.</text>
</comment>
<keyword evidence="4 8" id="KW-0808">Transferase</keyword>
<keyword evidence="5 8" id="KW-0547">Nucleotide-binding</keyword>
<dbReference type="EMBL" id="JAJJPB010000018">
    <property type="protein sequence ID" value="MCC9295819.1"/>
    <property type="molecule type" value="Genomic_DNA"/>
</dbReference>
<dbReference type="InterPro" id="IPR041739">
    <property type="entry name" value="G5K_ProB"/>
</dbReference>
<comment type="subcellular location">
    <subcellularLocation>
        <location evidence="8">Cytoplasm</location>
    </subcellularLocation>
</comment>
<dbReference type="CDD" id="cd04242">
    <property type="entry name" value="AAK_G5K_ProB"/>
    <property type="match status" value="1"/>
</dbReference>
<dbReference type="InterPro" id="IPR011529">
    <property type="entry name" value="Glu_5kinase"/>
</dbReference>
<comment type="caution">
    <text evidence="10">The sequence shown here is derived from an EMBL/GenBank/DDBJ whole genome shotgun (WGS) entry which is preliminary data.</text>
</comment>
<evidence type="ECO:0000256" key="2">
    <source>
        <dbReference type="ARBA" id="ARBA00022605"/>
    </source>
</evidence>
<dbReference type="HAMAP" id="MF_00456">
    <property type="entry name" value="ProB"/>
    <property type="match status" value="1"/>
</dbReference>
<dbReference type="PRINTS" id="PR00474">
    <property type="entry name" value="GLU5KINASE"/>
</dbReference>
<feature type="domain" description="Aspartate/glutamate/uridylate kinase" evidence="9">
    <location>
        <begin position="6"/>
        <end position="240"/>
    </location>
</feature>
<evidence type="ECO:0000256" key="3">
    <source>
        <dbReference type="ARBA" id="ARBA00022650"/>
    </source>
</evidence>
<evidence type="ECO:0000256" key="7">
    <source>
        <dbReference type="ARBA" id="ARBA00022840"/>
    </source>
</evidence>
<feature type="binding site" evidence="8">
    <location>
        <position position="138"/>
    </location>
    <ligand>
        <name>substrate</name>
    </ligand>
</feature>
<dbReference type="NCBIfam" id="TIGR01027">
    <property type="entry name" value="proB"/>
    <property type="match status" value="1"/>
</dbReference>
<evidence type="ECO:0000259" key="9">
    <source>
        <dbReference type="Pfam" id="PF00696"/>
    </source>
</evidence>
<dbReference type="RefSeq" id="WP_150355827.1">
    <property type="nucleotide sequence ID" value="NZ_JAJJPB010000018.1"/>
</dbReference>
<dbReference type="Gene3D" id="3.40.1160.10">
    <property type="entry name" value="Acetylglutamate kinase-like"/>
    <property type="match status" value="1"/>
</dbReference>
<feature type="binding site" evidence="8">
    <location>
        <position position="155"/>
    </location>
    <ligand>
        <name>substrate</name>
    </ligand>
</feature>
<protein>
    <recommendedName>
        <fullName evidence="8">Glutamate 5-kinase</fullName>
        <ecNumber evidence="8">2.7.2.11</ecNumber>
    </recommendedName>
    <alternativeName>
        <fullName evidence="8">Gamma-glutamyl kinase</fullName>
        <shortName evidence="8">GK</shortName>
    </alternativeName>
</protein>
<keyword evidence="1 8" id="KW-0963">Cytoplasm</keyword>
<feature type="binding site" evidence="8">
    <location>
        <begin position="217"/>
        <end position="223"/>
    </location>
    <ligand>
        <name>ATP</name>
        <dbReference type="ChEBI" id="CHEBI:30616"/>
    </ligand>
</feature>
<feature type="binding site" evidence="8">
    <location>
        <position position="11"/>
    </location>
    <ligand>
        <name>ATP</name>
        <dbReference type="ChEBI" id="CHEBI:30616"/>
    </ligand>
</feature>
<evidence type="ECO:0000256" key="5">
    <source>
        <dbReference type="ARBA" id="ARBA00022741"/>
    </source>
</evidence>
<feature type="binding site" evidence="8">
    <location>
        <position position="51"/>
    </location>
    <ligand>
        <name>substrate</name>
    </ligand>
</feature>
<dbReference type="SUPFAM" id="SSF53633">
    <property type="entry name" value="Carbamate kinase-like"/>
    <property type="match status" value="1"/>
</dbReference>
<dbReference type="PROSITE" id="PS00902">
    <property type="entry name" value="GLUTAMATE_5_KINASE"/>
    <property type="match status" value="1"/>
</dbReference>
<dbReference type="InterPro" id="IPR001057">
    <property type="entry name" value="Glu/AcGlu_kinase"/>
</dbReference>
<reference evidence="10" key="1">
    <citation type="submission" date="2021-11" db="EMBL/GenBank/DDBJ databases">
        <authorList>
            <person name="Qingchun L."/>
            <person name="Dong Z."/>
            <person name="Zongwei Q."/>
            <person name="Jia Z."/>
            <person name="Duotao L."/>
        </authorList>
    </citation>
    <scope>NUCLEOTIDE SEQUENCE</scope>
    <source>
        <strain evidence="10">WLY-B-L2</strain>
    </source>
</reference>
<name>A0ABS8N7P0_9CLOT</name>
<sequence>MKLIKNRIVIKVGTSSITSKNYGINFQHIDKLAQVLSGVQNSGYEIILVSSGAIAVGTNKMGLIERPKELRIKQAAAAVGQCELMHIYDKFFSEYGKIVAQILLSEEDVYQEEKNRNLINTFDSLLERNIIPIVNENDSVSHREIESSQKIFGDNDTLSAIVAVLCRAKKLILMSDIDGLYESDPRLNPNARLIQQVSNIDENIRKLAKGSSSNRGTGGMITKLDAAQIATSHGIDMIITHGQRPENLYSIIEGKQIGTLFVGKNKDILHTKHRVLTAPIHI</sequence>
<evidence type="ECO:0000256" key="1">
    <source>
        <dbReference type="ARBA" id="ARBA00022490"/>
    </source>
</evidence>
<comment type="catalytic activity">
    <reaction evidence="8">
        <text>L-glutamate + ATP = L-glutamyl 5-phosphate + ADP</text>
        <dbReference type="Rhea" id="RHEA:14877"/>
        <dbReference type="ChEBI" id="CHEBI:29985"/>
        <dbReference type="ChEBI" id="CHEBI:30616"/>
        <dbReference type="ChEBI" id="CHEBI:58274"/>
        <dbReference type="ChEBI" id="CHEBI:456216"/>
        <dbReference type="EC" id="2.7.2.11"/>
    </reaction>
</comment>
<keyword evidence="2 8" id="KW-0028">Amino-acid biosynthesis</keyword>
<dbReference type="Pfam" id="PF00696">
    <property type="entry name" value="AA_kinase"/>
    <property type="match status" value="1"/>
</dbReference>
<comment type="pathway">
    <text evidence="8">Amino-acid biosynthesis; L-proline biosynthesis; L-glutamate 5-semialdehyde from L-glutamate: step 1/2.</text>
</comment>
<dbReference type="InterPro" id="IPR036393">
    <property type="entry name" value="AceGlu_kinase-like_sf"/>
</dbReference>
<organism evidence="10 11">
    <name type="scientific">Clostridium aromativorans</name>
    <dbReference type="NCBI Taxonomy" id="2836848"/>
    <lineage>
        <taxon>Bacteria</taxon>
        <taxon>Bacillati</taxon>
        <taxon>Bacillota</taxon>
        <taxon>Clostridia</taxon>
        <taxon>Eubacteriales</taxon>
        <taxon>Clostridiaceae</taxon>
        <taxon>Clostridium</taxon>
    </lineage>
</organism>
<dbReference type="GO" id="GO:0004349">
    <property type="term" value="F:glutamate 5-kinase activity"/>
    <property type="evidence" value="ECO:0007669"/>
    <property type="project" value="UniProtKB-EC"/>
</dbReference>
<evidence type="ECO:0000256" key="8">
    <source>
        <dbReference type="HAMAP-Rule" id="MF_00456"/>
    </source>
</evidence>
<dbReference type="Proteomes" id="UP001165422">
    <property type="component" value="Unassembled WGS sequence"/>
</dbReference>
<comment type="similarity">
    <text evidence="8">Belongs to the glutamate 5-kinase family.</text>
</comment>
<dbReference type="PANTHER" id="PTHR43654">
    <property type="entry name" value="GLUTAMATE 5-KINASE"/>
    <property type="match status" value="1"/>
</dbReference>
<feature type="binding site" evidence="8">
    <location>
        <begin position="175"/>
        <end position="176"/>
    </location>
    <ligand>
        <name>ATP</name>
        <dbReference type="ChEBI" id="CHEBI:30616"/>
    </ligand>
</feature>
<dbReference type="InterPro" id="IPR001048">
    <property type="entry name" value="Asp/Glu/Uridylate_kinase"/>
</dbReference>
<dbReference type="InterPro" id="IPR019797">
    <property type="entry name" value="Glutamate_5-kinase_CS"/>
</dbReference>
<accession>A0ABS8N7P0</accession>
<evidence type="ECO:0000256" key="4">
    <source>
        <dbReference type="ARBA" id="ARBA00022679"/>
    </source>
</evidence>
<evidence type="ECO:0000313" key="10">
    <source>
        <dbReference type="EMBL" id="MCC9295819.1"/>
    </source>
</evidence>
<keyword evidence="11" id="KW-1185">Reference proteome</keyword>
<dbReference type="PANTHER" id="PTHR43654:SF1">
    <property type="entry name" value="ISOPENTENYL PHOSPHATE KINASE"/>
    <property type="match status" value="1"/>
</dbReference>
<keyword evidence="6 8" id="KW-0418">Kinase</keyword>
<gene>
    <name evidence="8 10" type="primary">proB</name>
    <name evidence="10" type="ORF">LN736_13205</name>
</gene>
<dbReference type="PIRSF" id="PIRSF000729">
    <property type="entry name" value="GK"/>
    <property type="match status" value="1"/>
</dbReference>
<keyword evidence="7 8" id="KW-0067">ATP-binding</keyword>